<evidence type="ECO:0000313" key="3">
    <source>
        <dbReference type="Proteomes" id="UP001054945"/>
    </source>
</evidence>
<sequence>MYHPHKVLPTGTCRRLASSSNEIPNFQNPAPKLAGRQLNIKRGPHLNDRGLQSCSFACKADGLLSGLAHLHARQTDISLGQYFNEDCSVFENKLSEPTSSSRTERKGGNPSSVPPFRFIPPIVKGCTVVGRRMIPESRLGLMEDHCIKHHGISGRKKPSKGFDS</sequence>
<evidence type="ECO:0000313" key="2">
    <source>
        <dbReference type="EMBL" id="GIY98980.1"/>
    </source>
</evidence>
<protein>
    <submittedName>
        <fullName evidence="2">Uncharacterized protein</fullName>
    </submittedName>
</protein>
<feature type="region of interest" description="Disordered" evidence="1">
    <location>
        <begin position="94"/>
        <end position="114"/>
    </location>
</feature>
<keyword evidence="3" id="KW-1185">Reference proteome</keyword>
<reference evidence="2 3" key="1">
    <citation type="submission" date="2021-06" db="EMBL/GenBank/DDBJ databases">
        <title>Caerostris extrusa draft genome.</title>
        <authorList>
            <person name="Kono N."/>
            <person name="Arakawa K."/>
        </authorList>
    </citation>
    <scope>NUCLEOTIDE SEQUENCE [LARGE SCALE GENOMIC DNA]</scope>
</reference>
<proteinExistence type="predicted"/>
<gene>
    <name evidence="2" type="ORF">CEXT_172161</name>
</gene>
<name>A0AAV4XUW8_CAEEX</name>
<dbReference type="Proteomes" id="UP001054945">
    <property type="component" value="Unassembled WGS sequence"/>
</dbReference>
<evidence type="ECO:0000256" key="1">
    <source>
        <dbReference type="SAM" id="MobiDB-lite"/>
    </source>
</evidence>
<organism evidence="2 3">
    <name type="scientific">Caerostris extrusa</name>
    <name type="common">Bark spider</name>
    <name type="synonym">Caerostris bankana</name>
    <dbReference type="NCBI Taxonomy" id="172846"/>
    <lineage>
        <taxon>Eukaryota</taxon>
        <taxon>Metazoa</taxon>
        <taxon>Ecdysozoa</taxon>
        <taxon>Arthropoda</taxon>
        <taxon>Chelicerata</taxon>
        <taxon>Arachnida</taxon>
        <taxon>Araneae</taxon>
        <taxon>Araneomorphae</taxon>
        <taxon>Entelegynae</taxon>
        <taxon>Araneoidea</taxon>
        <taxon>Araneidae</taxon>
        <taxon>Caerostris</taxon>
    </lineage>
</organism>
<dbReference type="EMBL" id="BPLR01018365">
    <property type="protein sequence ID" value="GIY98980.1"/>
    <property type="molecule type" value="Genomic_DNA"/>
</dbReference>
<dbReference type="AlphaFoldDB" id="A0AAV4XUW8"/>
<accession>A0AAV4XUW8</accession>
<comment type="caution">
    <text evidence="2">The sequence shown here is derived from an EMBL/GenBank/DDBJ whole genome shotgun (WGS) entry which is preliminary data.</text>
</comment>